<protein>
    <recommendedName>
        <fullName evidence="4">Signal peptidase I</fullName>
    </recommendedName>
</protein>
<keyword evidence="1" id="KW-1133">Transmembrane helix</keyword>
<dbReference type="OrthoDB" id="2376202at2"/>
<evidence type="ECO:0000256" key="1">
    <source>
        <dbReference type="SAM" id="Phobius"/>
    </source>
</evidence>
<name>H8KPB2_SOLCM</name>
<sequence>MENSAVGAAVGLFSLVYLAIVILVIASMWKVFSKAGKPGWASIIPIYNIIVLLEITGRPLWWIVLMLIPFVNIIVAIIVMIDLAKSFGKGTGFGIGLILLGFIFFPILGFGDATYQGPKSTDLQGLSNSNQ</sequence>
<dbReference type="RefSeq" id="WP_014679038.1">
    <property type="nucleotide sequence ID" value="NC_017770.1"/>
</dbReference>
<keyword evidence="3" id="KW-1185">Reference proteome</keyword>
<dbReference type="EMBL" id="CP003349">
    <property type="protein sequence ID" value="AFD05810.1"/>
    <property type="molecule type" value="Genomic_DNA"/>
</dbReference>
<gene>
    <name evidence="2" type="ordered locus">Solca_0685</name>
</gene>
<dbReference type="KEGG" id="scn:Solca_0685"/>
<evidence type="ECO:0000313" key="2">
    <source>
        <dbReference type="EMBL" id="AFD05810.1"/>
    </source>
</evidence>
<feature type="transmembrane region" description="Helical" evidence="1">
    <location>
        <begin position="61"/>
        <end position="81"/>
    </location>
</feature>
<proteinExistence type="predicted"/>
<evidence type="ECO:0008006" key="4">
    <source>
        <dbReference type="Google" id="ProtNLM"/>
    </source>
</evidence>
<reference evidence="2" key="1">
    <citation type="submission" date="2012-02" db="EMBL/GenBank/DDBJ databases">
        <title>The complete genome of Solitalea canadensis DSM 3403.</title>
        <authorList>
            <consortium name="US DOE Joint Genome Institute (JGI-PGF)"/>
            <person name="Lucas S."/>
            <person name="Copeland A."/>
            <person name="Lapidus A."/>
            <person name="Glavina del Rio T."/>
            <person name="Dalin E."/>
            <person name="Tice H."/>
            <person name="Bruce D."/>
            <person name="Goodwin L."/>
            <person name="Pitluck S."/>
            <person name="Peters L."/>
            <person name="Ovchinnikova G."/>
            <person name="Lu M."/>
            <person name="Kyrpides N."/>
            <person name="Mavromatis K."/>
            <person name="Ivanova N."/>
            <person name="Brettin T."/>
            <person name="Detter J.C."/>
            <person name="Han C."/>
            <person name="Larimer F."/>
            <person name="Land M."/>
            <person name="Hauser L."/>
            <person name="Markowitz V."/>
            <person name="Cheng J.-F."/>
            <person name="Hugenholtz P."/>
            <person name="Woyke T."/>
            <person name="Wu D."/>
            <person name="Spring S."/>
            <person name="Schroeder M."/>
            <person name="Kopitz M."/>
            <person name="Brambilla E."/>
            <person name="Klenk H.-P."/>
            <person name="Eisen J.A."/>
        </authorList>
    </citation>
    <scope>NUCLEOTIDE SEQUENCE</scope>
    <source>
        <strain evidence="2">DSM 3403</strain>
    </source>
</reference>
<dbReference type="Pfam" id="PF18936">
    <property type="entry name" value="DUF5684"/>
    <property type="match status" value="1"/>
</dbReference>
<keyword evidence="1" id="KW-0812">Transmembrane</keyword>
<dbReference type="Proteomes" id="UP000007590">
    <property type="component" value="Chromosome"/>
</dbReference>
<feature type="transmembrane region" description="Helical" evidence="1">
    <location>
        <begin position="6"/>
        <end position="26"/>
    </location>
</feature>
<dbReference type="eggNOG" id="COG0681">
    <property type="taxonomic scope" value="Bacteria"/>
</dbReference>
<dbReference type="InterPro" id="IPR043739">
    <property type="entry name" value="DUF5684"/>
</dbReference>
<dbReference type="AlphaFoldDB" id="H8KPB2"/>
<feature type="transmembrane region" description="Helical" evidence="1">
    <location>
        <begin position="38"/>
        <end position="55"/>
    </location>
</feature>
<dbReference type="HOGENOM" id="CLU_139141_0_0_10"/>
<dbReference type="STRING" id="929556.Solca_0685"/>
<accession>H8KPB2</accession>
<feature type="transmembrane region" description="Helical" evidence="1">
    <location>
        <begin position="93"/>
        <end position="111"/>
    </location>
</feature>
<keyword evidence="1" id="KW-0472">Membrane</keyword>
<organism evidence="2 3">
    <name type="scientific">Solitalea canadensis (strain ATCC 29591 / DSM 3403 / JCM 21819 / LMG 8368 / NBRC 15130 / NCIMB 12057 / USAM 9D)</name>
    <name type="common">Flexibacter canadensis</name>
    <dbReference type="NCBI Taxonomy" id="929556"/>
    <lineage>
        <taxon>Bacteria</taxon>
        <taxon>Pseudomonadati</taxon>
        <taxon>Bacteroidota</taxon>
        <taxon>Sphingobacteriia</taxon>
        <taxon>Sphingobacteriales</taxon>
        <taxon>Sphingobacteriaceae</taxon>
        <taxon>Solitalea</taxon>
    </lineage>
</organism>
<evidence type="ECO:0000313" key="3">
    <source>
        <dbReference type="Proteomes" id="UP000007590"/>
    </source>
</evidence>